<protein>
    <submittedName>
        <fullName evidence="2">Uncharacterized protein</fullName>
    </submittedName>
</protein>
<proteinExistence type="predicted"/>
<dbReference type="EMBL" id="MLJW01002737">
    <property type="protein sequence ID" value="OIQ73783.1"/>
    <property type="molecule type" value="Genomic_DNA"/>
</dbReference>
<evidence type="ECO:0000256" key="1">
    <source>
        <dbReference type="SAM" id="MobiDB-lite"/>
    </source>
</evidence>
<feature type="compositionally biased region" description="Basic and acidic residues" evidence="1">
    <location>
        <begin position="1"/>
        <end position="12"/>
    </location>
</feature>
<feature type="region of interest" description="Disordered" evidence="1">
    <location>
        <begin position="1"/>
        <end position="34"/>
    </location>
</feature>
<sequence>MCGRGRVAERAQRVGRGGQSCGRRSAGTLGDGVGVDAERVVPELAGGSGAAAAEQARLEPKQAQRDVGAGVRAGRGAGVGVHAAGQIDGEQGHASARQRVQRSGDVAVGGAAQTDAEQGVEQQVGGGQPTGPAPRAHAGVVCRAQRALPRRRPPSPLRVVATADQQGVDDDAGAGQGGCRVQSVAAVVSGAAQHADATRGGKTRASQPRHRGAGAAHQFIVGKSAGGGALERAQAGFIPQRQRRGQRGRDDALHHAALRRRGFRICRLPSTIWEMDVAGQCLDVQNREVAFRKTECSAQVVENKKLKN</sequence>
<comment type="caution">
    <text evidence="2">The sequence shown here is derived from an EMBL/GenBank/DDBJ whole genome shotgun (WGS) entry which is preliminary data.</text>
</comment>
<feature type="region of interest" description="Disordered" evidence="1">
    <location>
        <begin position="89"/>
        <end position="138"/>
    </location>
</feature>
<organism evidence="2">
    <name type="scientific">mine drainage metagenome</name>
    <dbReference type="NCBI Taxonomy" id="410659"/>
    <lineage>
        <taxon>unclassified sequences</taxon>
        <taxon>metagenomes</taxon>
        <taxon>ecological metagenomes</taxon>
    </lineage>
</organism>
<accession>A0A1J5Q187</accession>
<reference evidence="2" key="1">
    <citation type="submission" date="2016-10" db="EMBL/GenBank/DDBJ databases">
        <title>Sequence of Gallionella enrichment culture.</title>
        <authorList>
            <person name="Poehlein A."/>
            <person name="Muehling M."/>
            <person name="Daniel R."/>
        </authorList>
    </citation>
    <scope>NUCLEOTIDE SEQUENCE</scope>
</reference>
<evidence type="ECO:0000313" key="2">
    <source>
        <dbReference type="EMBL" id="OIQ73783.1"/>
    </source>
</evidence>
<feature type="region of interest" description="Disordered" evidence="1">
    <location>
        <begin position="46"/>
        <end position="66"/>
    </location>
</feature>
<name>A0A1J5Q187_9ZZZZ</name>
<gene>
    <name evidence="2" type="ORF">GALL_445760</name>
</gene>
<dbReference type="AlphaFoldDB" id="A0A1J5Q187"/>
<feature type="region of interest" description="Disordered" evidence="1">
    <location>
        <begin position="192"/>
        <end position="214"/>
    </location>
</feature>